<comment type="caution">
    <text evidence="2">The sequence shown here is derived from an EMBL/GenBank/DDBJ whole genome shotgun (WGS) entry which is preliminary data.</text>
</comment>
<dbReference type="OrthoDB" id="282960at2"/>
<keyword evidence="3" id="KW-1185">Reference proteome</keyword>
<organism evidence="2 3">
    <name type="scientific">Sandarakinorhabdus cyanobacteriorum</name>
    <dbReference type="NCBI Taxonomy" id="1981098"/>
    <lineage>
        <taxon>Bacteria</taxon>
        <taxon>Pseudomonadati</taxon>
        <taxon>Pseudomonadota</taxon>
        <taxon>Alphaproteobacteria</taxon>
        <taxon>Sphingomonadales</taxon>
        <taxon>Sphingosinicellaceae</taxon>
        <taxon>Sandarakinorhabdus</taxon>
    </lineage>
</organism>
<sequence length="179" mass="19117">MALTLSTRCSAFADGRSVAQGVLADVLPVLAAWPADQAAPLLFDDASGEQLDVDPRQPPPADLPPSRGRGRPKLGVTAREVTLLPRQWDWLARQRGGASAALRRLVDEARRQDAGRAARRAAQERCYRFLTAVAGDLPGYEEVIRALFAGDTATMAARLAGWPADVADHALALATPDPD</sequence>
<evidence type="ECO:0008006" key="4">
    <source>
        <dbReference type="Google" id="ProtNLM"/>
    </source>
</evidence>
<dbReference type="Pfam" id="PF09998">
    <property type="entry name" value="DUF2239"/>
    <property type="match status" value="1"/>
</dbReference>
<proteinExistence type="predicted"/>
<dbReference type="RefSeq" id="WP_094474673.1">
    <property type="nucleotide sequence ID" value="NZ_NOXT01000121.1"/>
</dbReference>
<evidence type="ECO:0000313" key="2">
    <source>
        <dbReference type="EMBL" id="OYQ25724.1"/>
    </source>
</evidence>
<accession>A0A255YAK3</accession>
<feature type="region of interest" description="Disordered" evidence="1">
    <location>
        <begin position="49"/>
        <end position="72"/>
    </location>
</feature>
<evidence type="ECO:0000256" key="1">
    <source>
        <dbReference type="SAM" id="MobiDB-lite"/>
    </source>
</evidence>
<evidence type="ECO:0000313" key="3">
    <source>
        <dbReference type="Proteomes" id="UP000216991"/>
    </source>
</evidence>
<name>A0A255YAK3_9SPHN</name>
<dbReference type="InterPro" id="IPR018715">
    <property type="entry name" value="DUF2239"/>
</dbReference>
<dbReference type="EMBL" id="NOXT01000121">
    <property type="protein sequence ID" value="OYQ25724.1"/>
    <property type="molecule type" value="Genomic_DNA"/>
</dbReference>
<dbReference type="Proteomes" id="UP000216991">
    <property type="component" value="Unassembled WGS sequence"/>
</dbReference>
<gene>
    <name evidence="2" type="ORF">CHU93_13445</name>
</gene>
<reference evidence="2 3" key="1">
    <citation type="submission" date="2017-07" db="EMBL/GenBank/DDBJ databases">
        <title>Sandarakinorhabdus cyanobacteriorum sp. nov., a novel bacterium isolated from cyanobacterial aggregates in a eutrophic lake.</title>
        <authorList>
            <person name="Cai H."/>
        </authorList>
    </citation>
    <scope>NUCLEOTIDE SEQUENCE [LARGE SCALE GENOMIC DNA]</scope>
    <source>
        <strain evidence="2 3">TH057</strain>
    </source>
</reference>
<dbReference type="AlphaFoldDB" id="A0A255YAK3"/>
<protein>
    <recommendedName>
        <fullName evidence="4">DUF2239 domain-containing protein</fullName>
    </recommendedName>
</protein>